<comment type="caution">
    <text evidence="11">The sequence shown here is derived from an EMBL/GenBank/DDBJ whole genome shotgun (WGS) entry which is preliminary data.</text>
</comment>
<evidence type="ECO:0000256" key="6">
    <source>
        <dbReference type="ARBA" id="ARBA00023002"/>
    </source>
</evidence>
<evidence type="ECO:0000256" key="4">
    <source>
        <dbReference type="ARBA" id="ARBA00022723"/>
    </source>
</evidence>
<evidence type="ECO:0000313" key="12">
    <source>
        <dbReference type="Proteomes" id="UP000306196"/>
    </source>
</evidence>
<evidence type="ECO:0000256" key="5">
    <source>
        <dbReference type="ARBA" id="ARBA00022729"/>
    </source>
</evidence>
<dbReference type="InterPro" id="IPR018391">
    <property type="entry name" value="PQQ_b-propeller_rpt"/>
</dbReference>
<comment type="cofactor">
    <cofactor evidence="1">
        <name>pyrroloquinoline quinone</name>
        <dbReference type="ChEBI" id="CHEBI:58442"/>
    </cofactor>
</comment>
<dbReference type="Pfam" id="PF01011">
    <property type="entry name" value="PQQ"/>
    <property type="match status" value="2"/>
</dbReference>
<dbReference type="AlphaFoldDB" id="A0A5R8KDQ2"/>
<dbReference type="InterPro" id="IPR017511">
    <property type="entry name" value="PQQ_mDH"/>
</dbReference>
<gene>
    <name evidence="11" type="ORF">FEM03_11930</name>
</gene>
<dbReference type="SUPFAM" id="SSF50998">
    <property type="entry name" value="Quinoprotein alcohol dehydrogenase-like"/>
    <property type="match status" value="1"/>
</dbReference>
<evidence type="ECO:0000256" key="8">
    <source>
        <dbReference type="PROSITE-ProRule" id="PRU00433"/>
    </source>
</evidence>
<accession>A0A5R8KDQ2</accession>
<dbReference type="InterPro" id="IPR011047">
    <property type="entry name" value="Quinoprotein_ADH-like_sf"/>
</dbReference>
<evidence type="ECO:0000256" key="3">
    <source>
        <dbReference type="ARBA" id="ARBA00022617"/>
    </source>
</evidence>
<dbReference type="GO" id="GO:0046872">
    <property type="term" value="F:metal ion binding"/>
    <property type="evidence" value="ECO:0007669"/>
    <property type="project" value="UniProtKB-KW"/>
</dbReference>
<feature type="signal peptide" evidence="9">
    <location>
        <begin position="1"/>
        <end position="26"/>
    </location>
</feature>
<evidence type="ECO:0000313" key="11">
    <source>
        <dbReference type="EMBL" id="TLD70432.1"/>
    </source>
</evidence>
<keyword evidence="6" id="KW-0560">Oxidoreductase</keyword>
<dbReference type="PANTHER" id="PTHR32303">
    <property type="entry name" value="QUINOPROTEIN ALCOHOL DEHYDROGENASE (CYTOCHROME C)"/>
    <property type="match status" value="1"/>
</dbReference>
<dbReference type="Proteomes" id="UP000306196">
    <property type="component" value="Unassembled WGS sequence"/>
</dbReference>
<dbReference type="GO" id="GO:0020037">
    <property type="term" value="F:heme binding"/>
    <property type="evidence" value="ECO:0007669"/>
    <property type="project" value="InterPro"/>
</dbReference>
<dbReference type="InterPro" id="IPR009056">
    <property type="entry name" value="Cyt_c-like_dom"/>
</dbReference>
<dbReference type="CDD" id="cd10280">
    <property type="entry name" value="PQQ_mGDH"/>
    <property type="match status" value="1"/>
</dbReference>
<name>A0A5R8KDQ2_9BACT</name>
<dbReference type="RefSeq" id="WP_138086488.1">
    <property type="nucleotide sequence ID" value="NZ_VAUV01000008.1"/>
</dbReference>
<protein>
    <submittedName>
        <fullName evidence="11">C-type cytochrome</fullName>
    </submittedName>
</protein>
<dbReference type="Pfam" id="PF13442">
    <property type="entry name" value="Cytochrome_CBB3"/>
    <property type="match status" value="1"/>
</dbReference>
<organism evidence="11 12">
    <name type="scientific">Phragmitibacter flavus</name>
    <dbReference type="NCBI Taxonomy" id="2576071"/>
    <lineage>
        <taxon>Bacteria</taxon>
        <taxon>Pseudomonadati</taxon>
        <taxon>Verrucomicrobiota</taxon>
        <taxon>Verrucomicrobiia</taxon>
        <taxon>Verrucomicrobiales</taxon>
        <taxon>Verrucomicrobiaceae</taxon>
        <taxon>Phragmitibacter</taxon>
    </lineage>
</organism>
<evidence type="ECO:0000256" key="1">
    <source>
        <dbReference type="ARBA" id="ARBA00001931"/>
    </source>
</evidence>
<dbReference type="Gene3D" id="1.10.760.10">
    <property type="entry name" value="Cytochrome c-like domain"/>
    <property type="match status" value="1"/>
</dbReference>
<proteinExistence type="inferred from homology"/>
<evidence type="ECO:0000256" key="7">
    <source>
        <dbReference type="ARBA" id="ARBA00023004"/>
    </source>
</evidence>
<keyword evidence="12" id="KW-1185">Reference proteome</keyword>
<comment type="similarity">
    <text evidence="2">Belongs to the bacterial PQQ dehydrogenase family.</text>
</comment>
<dbReference type="EMBL" id="VAUV01000008">
    <property type="protein sequence ID" value="TLD70432.1"/>
    <property type="molecule type" value="Genomic_DNA"/>
</dbReference>
<dbReference type="PANTHER" id="PTHR32303:SF4">
    <property type="entry name" value="QUINOPROTEIN GLUCOSE DEHYDROGENASE"/>
    <property type="match status" value="1"/>
</dbReference>
<keyword evidence="7 8" id="KW-0408">Iron</keyword>
<keyword evidence="5 9" id="KW-0732">Signal</keyword>
<dbReference type="InterPro" id="IPR036909">
    <property type="entry name" value="Cyt_c-like_dom_sf"/>
</dbReference>
<keyword evidence="4 8" id="KW-0479">Metal-binding</keyword>
<dbReference type="SUPFAM" id="SSF46626">
    <property type="entry name" value="Cytochrome c"/>
    <property type="match status" value="1"/>
</dbReference>
<dbReference type="SMART" id="SM00564">
    <property type="entry name" value="PQQ"/>
    <property type="match status" value="7"/>
</dbReference>
<evidence type="ECO:0000256" key="9">
    <source>
        <dbReference type="SAM" id="SignalP"/>
    </source>
</evidence>
<dbReference type="PROSITE" id="PS51007">
    <property type="entry name" value="CYTC"/>
    <property type="match status" value="1"/>
</dbReference>
<dbReference type="OrthoDB" id="9794322at2"/>
<feature type="chain" id="PRO_5024282454" evidence="9">
    <location>
        <begin position="27"/>
        <end position="712"/>
    </location>
</feature>
<dbReference type="Gene3D" id="2.140.10.10">
    <property type="entry name" value="Quinoprotein alcohol dehydrogenase-like superfamily"/>
    <property type="match status" value="2"/>
</dbReference>
<feature type="domain" description="Cytochrome c" evidence="10">
    <location>
        <begin position="464"/>
        <end position="541"/>
    </location>
</feature>
<sequence length="712" mass="76956">MFSRIVFGLGLSMVSSLHVCAPFARAGDEDWSIYLGDKGRSNYSQLKQIDRSNVAQLKVAWTYETGDKGEYQANNLIVAGVLYTASPTRKVIALDAVTGTKIWEWNPAGERSGAGKSRQRGLVFWQNDEGGEQRIFTAVGNYLFAIDPKTGKTLASFGDNGSIHLGTGLDTEKPPAVGLNTPGIIYKDTMIIGGIGGPGAVRALDVRTGARRWIFHLIPRPGEAGHNTWPPEAYKTATGLMPWPGQALDEKRGIVYVATKTAEPDFYGADRHGQNLFANSIVALDATTGKRLWHFQIVHHDLLDKDLPCPPILLTVTHQGRKIDAVAQGTKHGYVFVFDRVTGEPLWPIEEKPVPASELRGEQAWPTQPFPTKPAPLMRQNYTLEDISTISPEAALLTINKVQSSPNHGPFPAPSIKETIMFPGFDGGMEWGGGAVDPDGVYYVNVNEMPWIMQMVETRNADGTPLPRGKKEYMLNCAACHGLDFTGNLQSGFPPLVGVLQRKTREQMMQVTKLGAGRMPAFDRLSEGEREAILDYILGIAPPPATGRSDEPTAATPAKARKDPPYAFAGFKRFLDKEGYPAIKPPWGTLNAVDLNTGELKWKVPLGEYKALTERGLPPTGTENYGGPVVTSGGVIFIAATADETIRGFDKDTGEILWQAPLPFSGNATPSTYMAGGRQFVVISAGGGKSGRPAGGSIVAFALPEQPSASAK</sequence>
<keyword evidence="3 8" id="KW-0349">Heme</keyword>
<evidence type="ECO:0000256" key="2">
    <source>
        <dbReference type="ARBA" id="ARBA00008156"/>
    </source>
</evidence>
<dbReference type="GO" id="GO:0008876">
    <property type="term" value="F:quinoprotein glucose dehydrogenase activity"/>
    <property type="evidence" value="ECO:0007669"/>
    <property type="project" value="TreeGrafter"/>
</dbReference>
<dbReference type="GO" id="GO:0016020">
    <property type="term" value="C:membrane"/>
    <property type="evidence" value="ECO:0007669"/>
    <property type="project" value="InterPro"/>
</dbReference>
<dbReference type="InterPro" id="IPR002372">
    <property type="entry name" value="PQQ_rpt_dom"/>
</dbReference>
<evidence type="ECO:0000259" key="10">
    <source>
        <dbReference type="PROSITE" id="PS51007"/>
    </source>
</evidence>
<dbReference type="GO" id="GO:0048038">
    <property type="term" value="F:quinone binding"/>
    <property type="evidence" value="ECO:0007669"/>
    <property type="project" value="InterPro"/>
</dbReference>
<reference evidence="11 12" key="1">
    <citation type="submission" date="2019-05" db="EMBL/GenBank/DDBJ databases">
        <title>Verrucobacter flavum gen. nov., sp. nov. a new member of the family Verrucomicrobiaceae.</title>
        <authorList>
            <person name="Szuroczki S."/>
            <person name="Abbaszade G."/>
            <person name="Szabo A."/>
            <person name="Felfoldi T."/>
            <person name="Schumann P."/>
            <person name="Boka K."/>
            <person name="Keki Z."/>
            <person name="Toumi M."/>
            <person name="Toth E."/>
        </authorList>
    </citation>
    <scope>NUCLEOTIDE SEQUENCE [LARGE SCALE GENOMIC DNA]</scope>
    <source>
        <strain evidence="11 12">MG-N-17</strain>
    </source>
</reference>
<dbReference type="GO" id="GO:0009055">
    <property type="term" value="F:electron transfer activity"/>
    <property type="evidence" value="ECO:0007669"/>
    <property type="project" value="InterPro"/>
</dbReference>